<evidence type="ECO:0000313" key="2">
    <source>
        <dbReference type="Proteomes" id="UP000680132"/>
    </source>
</evidence>
<comment type="caution">
    <text evidence="1">The sequence shown here is derived from an EMBL/GenBank/DDBJ whole genome shotgun (WGS) entry which is preliminary data.</text>
</comment>
<organism evidence="1 2">
    <name type="scientific">Microbacterium stercoris</name>
    <dbReference type="NCBI Taxonomy" id="2820289"/>
    <lineage>
        <taxon>Bacteria</taxon>
        <taxon>Bacillati</taxon>
        <taxon>Actinomycetota</taxon>
        <taxon>Actinomycetes</taxon>
        <taxon>Micrococcales</taxon>
        <taxon>Microbacteriaceae</taxon>
        <taxon>Microbacterium</taxon>
    </lineage>
</organism>
<dbReference type="Proteomes" id="UP000680132">
    <property type="component" value="Unassembled WGS sequence"/>
</dbReference>
<keyword evidence="2" id="KW-1185">Reference proteome</keyword>
<name>A0A939QS28_9MICO</name>
<accession>A0A939QS28</accession>
<evidence type="ECO:0000313" key="1">
    <source>
        <dbReference type="EMBL" id="MBO3664088.1"/>
    </source>
</evidence>
<gene>
    <name evidence="1" type="ORF">J5V96_11265</name>
</gene>
<protein>
    <submittedName>
        <fullName evidence="1">Uncharacterized protein</fullName>
    </submittedName>
</protein>
<sequence>MQLGTRWSAGGDIPARVPAVLHDAIRAVEAQGATGSWTLTFLEGRPLAELDAGFEVALHADGSVTTERF</sequence>
<proteinExistence type="predicted"/>
<reference evidence="1" key="1">
    <citation type="submission" date="2021-03" db="EMBL/GenBank/DDBJ databases">
        <title>Microbacterium sp. nov., a novel actinobacterium isolated from cow dung.</title>
        <authorList>
            <person name="Zhang L."/>
        </authorList>
    </citation>
    <scope>NUCLEOTIDE SEQUENCE</scope>
    <source>
        <strain evidence="1">NEAU-LLB</strain>
    </source>
</reference>
<dbReference type="RefSeq" id="WP_208503813.1">
    <property type="nucleotide sequence ID" value="NZ_JAGFOA010000004.1"/>
</dbReference>
<dbReference type="AlphaFoldDB" id="A0A939QS28"/>
<dbReference type="EMBL" id="JAGFOA010000004">
    <property type="protein sequence ID" value="MBO3664088.1"/>
    <property type="molecule type" value="Genomic_DNA"/>
</dbReference>